<feature type="domain" description="CheR-type methyltransferase" evidence="18">
    <location>
        <begin position="248"/>
        <end position="506"/>
    </location>
</feature>
<evidence type="ECO:0000256" key="12">
    <source>
        <dbReference type="SAM" id="MobiDB-lite"/>
    </source>
</evidence>
<dbReference type="Gene3D" id="1.10.287.130">
    <property type="match status" value="1"/>
</dbReference>
<evidence type="ECO:0000256" key="1">
    <source>
        <dbReference type="ARBA" id="ARBA00000085"/>
    </source>
</evidence>
<feature type="coiled-coil region" evidence="11">
    <location>
        <begin position="670"/>
        <end position="757"/>
    </location>
</feature>
<dbReference type="Pfam" id="PF00196">
    <property type="entry name" value="GerE"/>
    <property type="match status" value="1"/>
</dbReference>
<dbReference type="InterPro" id="IPR036388">
    <property type="entry name" value="WH-like_DNA-bd_sf"/>
</dbReference>
<evidence type="ECO:0000256" key="11">
    <source>
        <dbReference type="SAM" id="Coils"/>
    </source>
</evidence>
<dbReference type="PROSITE" id="PS50043">
    <property type="entry name" value="HTH_LUXR_2"/>
    <property type="match status" value="1"/>
</dbReference>
<dbReference type="CDD" id="cd16434">
    <property type="entry name" value="CheB-CheR_fusion"/>
    <property type="match status" value="1"/>
</dbReference>
<dbReference type="CDD" id="cd06170">
    <property type="entry name" value="LuxR_C_like"/>
    <property type="match status" value="1"/>
</dbReference>
<dbReference type="InterPro" id="IPR000673">
    <property type="entry name" value="Sig_transdc_resp-reg_Me-estase"/>
</dbReference>
<dbReference type="InterPro" id="IPR036097">
    <property type="entry name" value="HisK_dim/P_sf"/>
</dbReference>
<evidence type="ECO:0000256" key="3">
    <source>
        <dbReference type="ARBA" id="ARBA00022500"/>
    </source>
</evidence>
<dbReference type="Gene3D" id="3.40.50.180">
    <property type="entry name" value="Methylesterase CheB, C-terminal domain"/>
    <property type="match status" value="1"/>
</dbReference>
<dbReference type="SMART" id="SM00388">
    <property type="entry name" value="HisKA"/>
    <property type="match status" value="1"/>
</dbReference>
<dbReference type="GO" id="GO:0006355">
    <property type="term" value="P:regulation of DNA-templated transcription"/>
    <property type="evidence" value="ECO:0007669"/>
    <property type="project" value="InterPro"/>
</dbReference>
<proteinExistence type="predicted"/>
<sequence>MSDTARHPAKSDGIGQGDSRTIPSGGGGPTPQFLVVGIGASAGGLDACRRLVDGLPADGSMTFVLVQHLDPTHASMMVDLLAGHTAMTVVQAADGTPIAPGHFYIIPPGTYLAVTDGVLRLSEPEPRQGQRLPFDFLLLSLAAGFGVRAVGVVLSGTGADGSLGVAAIKRSGGLVIAQDPLEASYDGMPRSAIATGTVDLVLPVAEIPGALTAYLQRTGLDGAVGPAAADEAAADEAGSDQLAAIVGLLRTRTAYDFSLYKSGTLRRRTERRMGLSGFPPPAMGGYLDRLRGDAGELDLLARDLLIHVTGFFRDPKVFELLAQAIIPGLVRDRPLDQPLRIWVAGCSTGEETYSLAILFREAIVAAGRNVRIQIFASDVDPDAVATARDGLYPATIADEMPAERLERFFVREGAGYRISAELRATVVFTVQDVLADPPFSRIDLVSCRNLLIYLRADAQAKVVALFHFALREGGLLLLGSAETAGHVDGRFELVSEAARLYRHVGRTRPGEMHFPTATGDVVRPLRARAADTGAGRPAALAELCRRLVLDGHAPAAVLIDRKGDCLYSLGPTDRYLRVAPGHPVHDLLSMARDGVRTKLRSAIQRAWQENRPVVAGGGRVAGEAGPRAFRIAIEPVAADGDDLLLICFIEEPAPPRRRGAASDAGDGPRAAELEQELLATRTELQGAIRNLELSAEEQKAINEEALSVSEEYQATNEELLASKEELQSLNEELTVLNGQLQETLDRQRITADDLQNVLYSTDVATLFLDTELRIRFFTPPTRLLFSVRPGDVGRPLADLSSLAEDASLLDDARAVLQGGGPLEREITAQSGAWYVRRILPYRTRDESVKGVVITFDDITERRRAADALETARREAQQANIAKSRFLAAASHDLRQPLQTLALLQGLLAKTVEGERPQKLLTRVDETLGAMSGMLNALLDINQIEAGTVRADVTTFPIDDLLERLRGEFTYHAQAQRLELRVVRSGLLIRSDLRLLEQMVRNLMANALKYTKRGRVLIGCRRREGMARIEVWDTGIGIPGEELQAIFEEYHQLDNDARQRSRGLGLGLSIVQRLGTLLGHRIRVRSNPGRGSVFSVEVGLAPAGAAVEAGRKVADAVTAAQRTGMILVVEDDPELREALELLLAEEGHRAALAVDGPAALELIARGAFRPDLILADYNLPNGMDGLQVAARVRERLRRPVPVVILTGDISTDTLREIARANCVQLTKPVKLKELMDVLQHLLPAPLSLSLSLSQAQPLPADRERRPVVFVVDDDRNVREALRSVLEEDGFLVEDYEAGELFLSAYRPGREACLLVDAHMPGMDGLELLRRLAAAGHRLPAIMVTGNSDVAIAVQAMQSGAIDFIEKPIGRTELLASVARALEQARDSGKRAAWQADATARIGLLTPRQRQIMDLVLAGHPSKNIAAELGLSRRTVETHRAAILDRTGARSLAGLARLALTAADPA</sequence>
<dbReference type="GO" id="GO:0008757">
    <property type="term" value="F:S-adenosylmethionine-dependent methyltransferase activity"/>
    <property type="evidence" value="ECO:0007669"/>
    <property type="project" value="InterPro"/>
</dbReference>
<evidence type="ECO:0000256" key="9">
    <source>
        <dbReference type="PROSITE-ProRule" id="PRU00050"/>
    </source>
</evidence>
<dbReference type="Gene3D" id="3.30.565.10">
    <property type="entry name" value="Histidine kinase-like ATPase, C-terminal domain"/>
    <property type="match status" value="1"/>
</dbReference>
<dbReference type="InterPro" id="IPR003661">
    <property type="entry name" value="HisK_dim/P_dom"/>
</dbReference>
<dbReference type="SMART" id="SM00387">
    <property type="entry name" value="HATPase_c"/>
    <property type="match status" value="1"/>
</dbReference>
<dbReference type="PANTHER" id="PTHR24422">
    <property type="entry name" value="CHEMOTAXIS PROTEIN METHYLTRANSFERASE"/>
    <property type="match status" value="1"/>
</dbReference>
<dbReference type="InterPro" id="IPR011006">
    <property type="entry name" value="CheY-like_superfamily"/>
</dbReference>
<dbReference type="InterPro" id="IPR050903">
    <property type="entry name" value="Bact_Chemotaxis_MeTrfase"/>
</dbReference>
<evidence type="ECO:0000259" key="15">
    <source>
        <dbReference type="PROSITE" id="PS50110"/>
    </source>
</evidence>
<dbReference type="Gene3D" id="3.40.50.2300">
    <property type="match status" value="2"/>
</dbReference>
<feature type="domain" description="CheB-type methylesterase" evidence="17">
    <location>
        <begin position="29"/>
        <end position="218"/>
    </location>
</feature>
<feature type="domain" description="PAC" evidence="16">
    <location>
        <begin position="820"/>
        <end position="870"/>
    </location>
</feature>
<keyword evidence="4 10" id="KW-0597">Phosphoprotein</keyword>
<dbReference type="SUPFAM" id="SSF47757">
    <property type="entry name" value="Chemotaxis receptor methyltransferase CheR, N-terminal domain"/>
    <property type="match status" value="1"/>
</dbReference>
<keyword evidence="20" id="KW-1185">Reference proteome</keyword>
<dbReference type="SUPFAM" id="SSF55874">
    <property type="entry name" value="ATPase domain of HSP90 chaperone/DNA topoisomerase II/histidine kinase"/>
    <property type="match status" value="1"/>
</dbReference>
<evidence type="ECO:0000259" key="16">
    <source>
        <dbReference type="PROSITE" id="PS50113"/>
    </source>
</evidence>
<dbReference type="Pfam" id="PF01739">
    <property type="entry name" value="CheR"/>
    <property type="match status" value="1"/>
</dbReference>
<keyword evidence="11" id="KW-0175">Coiled coil</keyword>
<keyword evidence="5" id="KW-0902">Two-component regulatory system</keyword>
<dbReference type="CDD" id="cd17546">
    <property type="entry name" value="REC_hyHK_CKI1_RcsC-like"/>
    <property type="match status" value="1"/>
</dbReference>
<protein>
    <recommendedName>
        <fullName evidence="2">histidine kinase</fullName>
        <ecNumber evidence="2">2.7.13.3</ecNumber>
    </recommendedName>
</protein>
<feature type="domain" description="Response regulatory" evidence="15">
    <location>
        <begin position="1266"/>
        <end position="1380"/>
    </location>
</feature>
<keyword evidence="3 9" id="KW-0145">Chemotaxis</keyword>
<dbReference type="PANTHER" id="PTHR24422:SF27">
    <property type="entry name" value="PROTEIN-GLUTAMATE O-METHYLTRANSFERASE"/>
    <property type="match status" value="1"/>
</dbReference>
<evidence type="ECO:0000256" key="7">
    <source>
        <dbReference type="ARBA" id="ARBA00023125"/>
    </source>
</evidence>
<dbReference type="PROSITE" id="PS50123">
    <property type="entry name" value="CHER"/>
    <property type="match status" value="1"/>
</dbReference>
<dbReference type="EMBL" id="RJKX01000015">
    <property type="protein sequence ID" value="ROP84567.1"/>
    <property type="molecule type" value="Genomic_DNA"/>
</dbReference>
<dbReference type="Pfam" id="PF01339">
    <property type="entry name" value="CheB_methylest"/>
    <property type="match status" value="1"/>
</dbReference>
<dbReference type="SMART" id="SM00421">
    <property type="entry name" value="HTH_LUXR"/>
    <property type="match status" value="1"/>
</dbReference>
<comment type="caution">
    <text evidence="19">The sequence shown here is derived from an EMBL/GenBank/DDBJ whole genome shotgun (WGS) entry which is preliminary data.</text>
</comment>
<dbReference type="FunFam" id="3.40.50.2300:FF:000018">
    <property type="entry name" value="DNA-binding transcriptional regulator NtrC"/>
    <property type="match status" value="1"/>
</dbReference>
<name>A0A3N1KZG6_9PROT</name>
<dbReference type="GO" id="GO:0006935">
    <property type="term" value="P:chemotaxis"/>
    <property type="evidence" value="ECO:0007669"/>
    <property type="project" value="UniProtKB-UniRule"/>
</dbReference>
<feature type="active site" evidence="9">
    <location>
        <position position="160"/>
    </location>
</feature>
<feature type="domain" description="HTH luxR-type" evidence="13">
    <location>
        <begin position="1396"/>
        <end position="1461"/>
    </location>
</feature>
<dbReference type="InterPro" id="IPR035965">
    <property type="entry name" value="PAS-like_dom_sf"/>
</dbReference>
<evidence type="ECO:0000259" key="18">
    <source>
        <dbReference type="PROSITE" id="PS50123"/>
    </source>
</evidence>
<feature type="modified residue" description="4-aspartylphosphate" evidence="10">
    <location>
        <position position="1315"/>
    </location>
</feature>
<dbReference type="FunFam" id="3.30.565.10:FF:000049">
    <property type="entry name" value="Two-component sensor histidine kinase"/>
    <property type="match status" value="1"/>
</dbReference>
<dbReference type="InterPro" id="IPR022642">
    <property type="entry name" value="CheR_C"/>
</dbReference>
<feature type="region of interest" description="Disordered" evidence="12">
    <location>
        <begin position="1"/>
        <end position="28"/>
    </location>
</feature>
<feature type="domain" description="Response regulatory" evidence="15">
    <location>
        <begin position="1124"/>
        <end position="1241"/>
    </location>
</feature>
<evidence type="ECO:0000256" key="2">
    <source>
        <dbReference type="ARBA" id="ARBA00012438"/>
    </source>
</evidence>
<evidence type="ECO:0000256" key="10">
    <source>
        <dbReference type="PROSITE-ProRule" id="PRU00169"/>
    </source>
</evidence>
<feature type="compositionally biased region" description="Basic and acidic residues" evidence="12">
    <location>
        <begin position="1"/>
        <end position="10"/>
    </location>
</feature>
<dbReference type="InterPro" id="IPR022641">
    <property type="entry name" value="CheR_N"/>
</dbReference>
<reference evidence="19 20" key="1">
    <citation type="submission" date="2018-11" db="EMBL/GenBank/DDBJ databases">
        <title>Genomic Encyclopedia of Type Strains, Phase IV (KMG-IV): sequencing the most valuable type-strain genomes for metagenomic binning, comparative biology and taxonomic classification.</title>
        <authorList>
            <person name="Goeker M."/>
        </authorList>
    </citation>
    <scope>NUCLEOTIDE SEQUENCE [LARGE SCALE GENOMIC DNA]</scope>
    <source>
        <strain evidence="19 20">DSM 5900</strain>
    </source>
</reference>
<dbReference type="PRINTS" id="PR00996">
    <property type="entry name" value="CHERMTFRASE"/>
</dbReference>
<dbReference type="OrthoDB" id="5287260at2"/>
<dbReference type="SMART" id="SM00448">
    <property type="entry name" value="REC"/>
    <property type="match status" value="2"/>
</dbReference>
<dbReference type="InterPro" id="IPR001789">
    <property type="entry name" value="Sig_transdc_resp-reg_receiver"/>
</dbReference>
<dbReference type="InterPro" id="IPR000700">
    <property type="entry name" value="PAS-assoc_C"/>
</dbReference>
<keyword evidence="6" id="KW-0805">Transcription regulation</keyword>
<organism evidence="19 20">
    <name type="scientific">Stella humosa</name>
    <dbReference type="NCBI Taxonomy" id="94"/>
    <lineage>
        <taxon>Bacteria</taxon>
        <taxon>Pseudomonadati</taxon>
        <taxon>Pseudomonadota</taxon>
        <taxon>Alphaproteobacteria</taxon>
        <taxon>Rhodospirillales</taxon>
        <taxon>Stellaceae</taxon>
        <taxon>Stella</taxon>
    </lineage>
</organism>
<dbReference type="InterPro" id="IPR036890">
    <property type="entry name" value="HATPase_C_sf"/>
</dbReference>
<accession>A0A3N1KZG6</accession>
<feature type="active site" evidence="9">
    <location>
        <position position="41"/>
    </location>
</feature>
<dbReference type="Pfam" id="PF00512">
    <property type="entry name" value="HisKA"/>
    <property type="match status" value="1"/>
</dbReference>
<evidence type="ECO:0000256" key="4">
    <source>
        <dbReference type="ARBA" id="ARBA00022553"/>
    </source>
</evidence>
<dbReference type="GO" id="GO:0000155">
    <property type="term" value="F:phosphorelay sensor kinase activity"/>
    <property type="evidence" value="ECO:0007669"/>
    <property type="project" value="InterPro"/>
</dbReference>
<feature type="modified residue" description="4-aspartylphosphate" evidence="10">
    <location>
        <position position="1175"/>
    </location>
</feature>
<evidence type="ECO:0000256" key="6">
    <source>
        <dbReference type="ARBA" id="ARBA00023015"/>
    </source>
</evidence>
<feature type="domain" description="Histidine kinase" evidence="14">
    <location>
        <begin position="888"/>
        <end position="1101"/>
    </location>
</feature>
<evidence type="ECO:0000259" key="14">
    <source>
        <dbReference type="PROSITE" id="PS50109"/>
    </source>
</evidence>
<dbReference type="Pfam" id="PF00072">
    <property type="entry name" value="Response_reg"/>
    <property type="match status" value="2"/>
</dbReference>
<dbReference type="PROSITE" id="PS50113">
    <property type="entry name" value="PAC"/>
    <property type="match status" value="1"/>
</dbReference>
<evidence type="ECO:0000313" key="19">
    <source>
        <dbReference type="EMBL" id="ROP84567.1"/>
    </source>
</evidence>
<dbReference type="SMART" id="SM00138">
    <property type="entry name" value="MeTrc"/>
    <property type="match status" value="1"/>
</dbReference>
<dbReference type="InterPro" id="IPR016032">
    <property type="entry name" value="Sig_transdc_resp-reg_C-effctor"/>
</dbReference>
<dbReference type="PROSITE" id="PS00622">
    <property type="entry name" value="HTH_LUXR_1"/>
    <property type="match status" value="1"/>
</dbReference>
<evidence type="ECO:0000256" key="8">
    <source>
        <dbReference type="ARBA" id="ARBA00023163"/>
    </source>
</evidence>
<dbReference type="PRINTS" id="PR00038">
    <property type="entry name" value="HTHLUXR"/>
</dbReference>
<dbReference type="Pfam" id="PF02518">
    <property type="entry name" value="HATPase_c"/>
    <property type="match status" value="1"/>
</dbReference>
<dbReference type="InterPro" id="IPR000792">
    <property type="entry name" value="Tscrpt_reg_LuxR_C"/>
</dbReference>
<dbReference type="SUPFAM" id="SSF47384">
    <property type="entry name" value="Homodimeric domain of signal transducing histidine kinase"/>
    <property type="match status" value="1"/>
</dbReference>
<comment type="catalytic activity">
    <reaction evidence="1">
        <text>ATP + protein L-histidine = ADP + protein N-phospho-L-histidine.</text>
        <dbReference type="EC" id="2.7.13.3"/>
    </reaction>
</comment>
<dbReference type="InterPro" id="IPR003594">
    <property type="entry name" value="HATPase_dom"/>
</dbReference>
<keyword evidence="8" id="KW-0804">Transcription</keyword>
<evidence type="ECO:0000256" key="5">
    <source>
        <dbReference type="ARBA" id="ARBA00023012"/>
    </source>
</evidence>
<dbReference type="SUPFAM" id="SSF53335">
    <property type="entry name" value="S-adenosyl-L-methionine-dependent methyltransferases"/>
    <property type="match status" value="1"/>
</dbReference>
<dbReference type="Gene3D" id="3.40.50.150">
    <property type="entry name" value="Vaccinia Virus protein VP39"/>
    <property type="match status" value="1"/>
</dbReference>
<evidence type="ECO:0000313" key="20">
    <source>
        <dbReference type="Proteomes" id="UP000278222"/>
    </source>
</evidence>
<dbReference type="Pfam" id="PF03705">
    <property type="entry name" value="CheR_N"/>
    <property type="match status" value="1"/>
</dbReference>
<dbReference type="Proteomes" id="UP000278222">
    <property type="component" value="Unassembled WGS sequence"/>
</dbReference>
<dbReference type="EC" id="2.7.13.3" evidence="2"/>
<dbReference type="PROSITE" id="PS50110">
    <property type="entry name" value="RESPONSE_REGULATORY"/>
    <property type="match status" value="2"/>
</dbReference>
<dbReference type="PROSITE" id="PS50122">
    <property type="entry name" value="CHEB"/>
    <property type="match status" value="1"/>
</dbReference>
<dbReference type="InterPro" id="IPR029063">
    <property type="entry name" value="SAM-dependent_MTases_sf"/>
</dbReference>
<dbReference type="InterPro" id="IPR005467">
    <property type="entry name" value="His_kinase_dom"/>
</dbReference>
<keyword evidence="9" id="KW-0378">Hydrolase</keyword>
<dbReference type="Pfam" id="PF13596">
    <property type="entry name" value="PAS_10"/>
    <property type="match status" value="1"/>
</dbReference>
<evidence type="ECO:0000259" key="13">
    <source>
        <dbReference type="PROSITE" id="PS50043"/>
    </source>
</evidence>
<dbReference type="Gene3D" id="1.10.10.10">
    <property type="entry name" value="Winged helix-like DNA-binding domain superfamily/Winged helix DNA-binding domain"/>
    <property type="match status" value="1"/>
</dbReference>
<dbReference type="SUPFAM" id="SSF52172">
    <property type="entry name" value="CheY-like"/>
    <property type="match status" value="2"/>
</dbReference>
<dbReference type="SUPFAM" id="SSF46894">
    <property type="entry name" value="C-terminal effector domain of the bipartite response regulators"/>
    <property type="match status" value="1"/>
</dbReference>
<dbReference type="SUPFAM" id="SSF55785">
    <property type="entry name" value="PYP-like sensor domain (PAS domain)"/>
    <property type="match status" value="1"/>
</dbReference>
<dbReference type="GO" id="GO:0008984">
    <property type="term" value="F:protein-glutamate methylesterase activity"/>
    <property type="evidence" value="ECO:0007669"/>
    <property type="project" value="InterPro"/>
</dbReference>
<dbReference type="PROSITE" id="PS50109">
    <property type="entry name" value="HIS_KIN"/>
    <property type="match status" value="1"/>
</dbReference>
<dbReference type="Gene3D" id="3.30.450.20">
    <property type="entry name" value="PAS domain"/>
    <property type="match status" value="1"/>
</dbReference>
<dbReference type="GO" id="GO:0003677">
    <property type="term" value="F:DNA binding"/>
    <property type="evidence" value="ECO:0007669"/>
    <property type="project" value="UniProtKB-KW"/>
</dbReference>
<keyword evidence="7" id="KW-0238">DNA-binding</keyword>
<dbReference type="InterPro" id="IPR000780">
    <property type="entry name" value="CheR_MeTrfase"/>
</dbReference>
<dbReference type="InterPro" id="IPR035909">
    <property type="entry name" value="CheB_C"/>
</dbReference>
<dbReference type="SUPFAM" id="SSF52738">
    <property type="entry name" value="Methylesterase CheB, C-terminal domain"/>
    <property type="match status" value="1"/>
</dbReference>
<dbReference type="GO" id="GO:0000156">
    <property type="term" value="F:phosphorelay response regulator activity"/>
    <property type="evidence" value="ECO:0007669"/>
    <property type="project" value="InterPro"/>
</dbReference>
<dbReference type="CDD" id="cd00082">
    <property type="entry name" value="HisKA"/>
    <property type="match status" value="1"/>
</dbReference>
<gene>
    <name evidence="19" type="ORF">EDC65_3921</name>
</gene>
<evidence type="ECO:0000259" key="17">
    <source>
        <dbReference type="PROSITE" id="PS50122"/>
    </source>
</evidence>
<dbReference type="RefSeq" id="WP_123692591.1">
    <property type="nucleotide sequence ID" value="NZ_AP019700.1"/>
</dbReference>
<dbReference type="GO" id="GO:0005737">
    <property type="term" value="C:cytoplasm"/>
    <property type="evidence" value="ECO:0007669"/>
    <property type="project" value="InterPro"/>
</dbReference>
<feature type="active site" evidence="9">
    <location>
        <position position="68"/>
    </location>
</feature>